<dbReference type="EMBL" id="CAJNNW010036897">
    <property type="protein sequence ID" value="CAE8738175.1"/>
    <property type="molecule type" value="Genomic_DNA"/>
</dbReference>
<dbReference type="Pfam" id="PF18143">
    <property type="entry name" value="HAD_SAK_2"/>
    <property type="match status" value="1"/>
</dbReference>
<dbReference type="AlphaFoldDB" id="A0A813LTE1"/>
<dbReference type="PROSITE" id="PS51279">
    <property type="entry name" value="BCNT_C"/>
    <property type="match status" value="1"/>
</dbReference>
<feature type="region of interest" description="Disordered" evidence="1">
    <location>
        <begin position="322"/>
        <end position="347"/>
    </location>
</feature>
<protein>
    <recommendedName>
        <fullName evidence="2">BCNT-C domain-containing protein</fullName>
    </recommendedName>
</protein>
<evidence type="ECO:0000256" key="1">
    <source>
        <dbReference type="SAM" id="MobiDB-lite"/>
    </source>
</evidence>
<proteinExistence type="predicted"/>
<organism evidence="3 4">
    <name type="scientific">Polarella glacialis</name>
    <name type="common">Dinoflagellate</name>
    <dbReference type="NCBI Taxonomy" id="89957"/>
    <lineage>
        <taxon>Eukaryota</taxon>
        <taxon>Sar</taxon>
        <taxon>Alveolata</taxon>
        <taxon>Dinophyceae</taxon>
        <taxon>Suessiales</taxon>
        <taxon>Suessiaceae</taxon>
        <taxon>Polarella</taxon>
    </lineage>
</organism>
<evidence type="ECO:0000313" key="4">
    <source>
        <dbReference type="Proteomes" id="UP000626109"/>
    </source>
</evidence>
<dbReference type="Proteomes" id="UP000626109">
    <property type="component" value="Unassembled WGS sequence"/>
</dbReference>
<reference evidence="3" key="1">
    <citation type="submission" date="2021-02" db="EMBL/GenBank/DDBJ databases">
        <authorList>
            <person name="Dougan E. K."/>
            <person name="Rhodes N."/>
            <person name="Thang M."/>
            <person name="Chan C."/>
        </authorList>
    </citation>
    <scope>NUCLEOTIDE SEQUENCE</scope>
</reference>
<sequence length="656" mass="70471">MVASDESSSVDLRVVFLDVDGVLHSADAVPGGSCLPAAAESLFLPQCLERLKRIVDETGSVIVLSSTWRLDLESLAEVGHRLASWDLVISDVTSSSGHSSRAGEVAEWLLRPGHRERLLSFVVLDDLDLTDELGVDNCIVVDGDVGLTDLDAETAIGRLTTTGPEQASFSWDDVLGASKTGDQEAAWRRRWEQLERQKKEKKKSRQRDKSEKKRKEERELRSKEKRIIDEMYTSHLNTDVDESHCTPPLVARVRISGDEPKGCIVEWQTGHRLYLAFMSEQLRRTADLQNEAESTSRSLRTHMMALQAKGSGAPEDDLRFAAPGGAAPEVAPENRHGGSFSPSKAMPSAIPPAIPEAIRATSAGGPSAASAASDARVAAVRGVLEEIEQVLLCWLDRKLVTQAFEDAKVPAFYAVLEEAPESPGIVYGQFQRAGAIPDELPADAAEEPTSGTSSAVDVAVQFAEMQKEEAAQVAYSNSVQADAPQPKSVAELKKQVRAAAQEGGSAPSACGLQPHVRATSVVIEDTVRFAGEAVAVRRRLTPGSAEELRWQQAQKRRKTATLGGTIGSALDAFLLGSAAGSGGGREVSSVEKSGIDWKRHKEESGLENLSSDPHAGALDRRDFLARAAFRSEAAARAAQRAAQRAAAARKGVARKA</sequence>
<dbReference type="InterPro" id="IPR011421">
    <property type="entry name" value="BCNT-C"/>
</dbReference>
<evidence type="ECO:0000259" key="2">
    <source>
        <dbReference type="PROSITE" id="PS51279"/>
    </source>
</evidence>
<evidence type="ECO:0000313" key="3">
    <source>
        <dbReference type="EMBL" id="CAE8738175.1"/>
    </source>
</evidence>
<comment type="caution">
    <text evidence="3">The sequence shown here is derived from an EMBL/GenBank/DDBJ whole genome shotgun (WGS) entry which is preliminary data.</text>
</comment>
<feature type="compositionally biased region" description="Basic and acidic residues" evidence="1">
    <location>
        <begin position="207"/>
        <end position="222"/>
    </location>
</feature>
<feature type="region of interest" description="Disordered" evidence="1">
    <location>
        <begin position="195"/>
        <end position="222"/>
    </location>
</feature>
<dbReference type="Pfam" id="PF07572">
    <property type="entry name" value="BCNT"/>
    <property type="match status" value="1"/>
</dbReference>
<feature type="domain" description="BCNT-C" evidence="2">
    <location>
        <begin position="564"/>
        <end position="645"/>
    </location>
</feature>
<feature type="compositionally biased region" description="Low complexity" evidence="1">
    <location>
        <begin position="322"/>
        <end position="331"/>
    </location>
</feature>
<name>A0A813LTE1_POLGL</name>
<accession>A0A813LTE1</accession>
<gene>
    <name evidence="3" type="ORF">PGLA2088_LOCUS49074</name>
</gene>